<proteinExistence type="predicted"/>
<evidence type="ECO:0000313" key="1">
    <source>
        <dbReference type="EMBL" id="QNO53644.1"/>
    </source>
</evidence>
<organism evidence="1">
    <name type="scientific">Candidatus Methanophagaceae archaeon ANME-1 ERB6</name>
    <dbReference type="NCBI Taxonomy" id="2759912"/>
    <lineage>
        <taxon>Archaea</taxon>
        <taxon>Methanobacteriati</taxon>
        <taxon>Methanobacteriota</taxon>
        <taxon>Stenosarchaea group</taxon>
        <taxon>Methanomicrobia</taxon>
        <taxon>Candidatus Methanophagales</taxon>
        <taxon>Candidatus Methanophagaceae</taxon>
    </lineage>
</organism>
<dbReference type="AlphaFoldDB" id="A0A7G9Z060"/>
<dbReference type="EMBL" id="MT631548">
    <property type="protein sequence ID" value="QNO53644.1"/>
    <property type="molecule type" value="Genomic_DNA"/>
</dbReference>
<sequence>MHELVFDTSALICDDYESFWYLSENFEKTVFSVFVVRCLCEKGIISMEDGWSFIEMIRERRTWGDNIIYRTAKTLWGGEERRG</sequence>
<accession>A0A7G9Z060</accession>
<gene>
    <name evidence="1" type="ORF">DJFKIEJF_00008</name>
</gene>
<reference evidence="1" key="1">
    <citation type="submission" date="2020-06" db="EMBL/GenBank/DDBJ databases">
        <title>Unique genomic features of the anaerobic methanotrophic archaea.</title>
        <authorList>
            <person name="Chadwick G.L."/>
            <person name="Skennerton C.T."/>
            <person name="Laso-Perez R."/>
            <person name="Leu A.O."/>
            <person name="Speth D.R."/>
            <person name="Yu H."/>
            <person name="Morgan-Lang C."/>
            <person name="Hatzenpichler R."/>
            <person name="Goudeau D."/>
            <person name="Malmstrom R."/>
            <person name="Brazelton W.J."/>
            <person name="Woyke T."/>
            <person name="Hallam S.J."/>
            <person name="Tyson G.W."/>
            <person name="Wegener G."/>
            <person name="Boetius A."/>
            <person name="Orphan V."/>
        </authorList>
    </citation>
    <scope>NUCLEOTIDE SEQUENCE</scope>
</reference>
<protein>
    <submittedName>
        <fullName evidence="1">Uncharacterized protein</fullName>
    </submittedName>
</protein>
<name>A0A7G9Z060_9EURY</name>